<evidence type="ECO:0000313" key="3">
    <source>
        <dbReference type="EMBL" id="KAG0542071.1"/>
    </source>
</evidence>
<dbReference type="OMA" id="WNEWTRV"/>
<accession>A0A921RKT8</accession>
<dbReference type="Gene3D" id="1.20.1280.50">
    <property type="match status" value="1"/>
</dbReference>
<dbReference type="Pfam" id="PF08268">
    <property type="entry name" value="FBA_3"/>
    <property type="match status" value="1"/>
</dbReference>
<dbReference type="SUPFAM" id="SSF81383">
    <property type="entry name" value="F-box domain"/>
    <property type="match status" value="1"/>
</dbReference>
<reference evidence="3" key="2">
    <citation type="submission" date="2020-10" db="EMBL/GenBank/DDBJ databases">
        <authorList>
            <person name="Cooper E.A."/>
            <person name="Brenton Z.W."/>
            <person name="Flinn B.S."/>
            <person name="Jenkins J."/>
            <person name="Shu S."/>
            <person name="Flowers D."/>
            <person name="Luo F."/>
            <person name="Wang Y."/>
            <person name="Xia P."/>
            <person name="Barry K."/>
            <person name="Daum C."/>
            <person name="Lipzen A."/>
            <person name="Yoshinaga Y."/>
            <person name="Schmutz J."/>
            <person name="Saski C."/>
            <person name="Vermerris W."/>
            <person name="Kresovich S."/>
        </authorList>
    </citation>
    <scope>NUCLEOTIDE SEQUENCE</scope>
</reference>
<evidence type="ECO:0000259" key="2">
    <source>
        <dbReference type="PROSITE" id="PS50181"/>
    </source>
</evidence>
<organism evidence="3 4">
    <name type="scientific">Sorghum bicolor</name>
    <name type="common">Sorghum</name>
    <name type="synonym">Sorghum vulgare</name>
    <dbReference type="NCBI Taxonomy" id="4558"/>
    <lineage>
        <taxon>Eukaryota</taxon>
        <taxon>Viridiplantae</taxon>
        <taxon>Streptophyta</taxon>
        <taxon>Embryophyta</taxon>
        <taxon>Tracheophyta</taxon>
        <taxon>Spermatophyta</taxon>
        <taxon>Magnoliopsida</taxon>
        <taxon>Liliopsida</taxon>
        <taxon>Poales</taxon>
        <taxon>Poaceae</taxon>
        <taxon>PACMAD clade</taxon>
        <taxon>Panicoideae</taxon>
        <taxon>Andropogonodae</taxon>
        <taxon>Andropogoneae</taxon>
        <taxon>Sorghinae</taxon>
        <taxon>Sorghum</taxon>
    </lineage>
</organism>
<dbReference type="PROSITE" id="PS50181">
    <property type="entry name" value="FBOX"/>
    <property type="match status" value="1"/>
</dbReference>
<dbReference type="PANTHER" id="PTHR31111:SF133">
    <property type="entry name" value="OS07G0196600 PROTEIN"/>
    <property type="match status" value="1"/>
</dbReference>
<dbReference type="Gramene" id="EER98169">
    <property type="protein sequence ID" value="EER98169"/>
    <property type="gene ID" value="SORBI_3002G070100"/>
</dbReference>
<dbReference type="EMBL" id="CM027681">
    <property type="protein sequence ID" value="KAG0542071.1"/>
    <property type="molecule type" value="Genomic_DNA"/>
</dbReference>
<name>A0A921RKT8_SORBI</name>
<sequence length="406" mass="44860">MSSPEPRDTQQRRRLPAAPATPAAAGALPLDALCEILLRLRGKQLCRLRTVCRAWRTLLTAPWFAAAHAARRREPYVVASYVDHVDLDRDSLVDVLDMSSGQIVRHVAAGHASDVVVSVAACSGSAGLVCVVKTIDGGSFRLLDPVTGAVHHLSGELARDHAARGFSLRDYGEPVFMFGQVAGTGELKVLRMLPFRRRCGGGGGGGDRDDLFEVCTLSRSARWRGMHGPPRSFVWNEWTRVVVGGVVYCLSVAAYFAVVNRRADERGWIVRFDLEAEQWRPSVKGPRGLVHGGRHNLYVTLANLNGSLVIVQESSRVMDLWFLKDSEEDLWVKQYSVQIERSGHISPMHPLLVLEDGRIVTVIRSMGLLQIYDPRTSTFASLMMLRHSSRISVHTGSFLSLHHGEN</sequence>
<dbReference type="InterPro" id="IPR013187">
    <property type="entry name" value="F-box-assoc_dom_typ3"/>
</dbReference>
<reference evidence="3" key="1">
    <citation type="journal article" date="2019" name="BMC Genomics">
        <title>A new reference genome for Sorghum bicolor reveals high levels of sequence similarity between sweet and grain genotypes: implications for the genetics of sugar metabolism.</title>
        <authorList>
            <person name="Cooper E.A."/>
            <person name="Brenton Z.W."/>
            <person name="Flinn B.S."/>
            <person name="Jenkins J."/>
            <person name="Shu S."/>
            <person name="Flowers D."/>
            <person name="Luo F."/>
            <person name="Wang Y."/>
            <person name="Xia P."/>
            <person name="Barry K."/>
            <person name="Daum C."/>
            <person name="Lipzen A."/>
            <person name="Yoshinaga Y."/>
            <person name="Schmutz J."/>
            <person name="Saski C."/>
            <person name="Vermerris W."/>
            <person name="Kresovich S."/>
        </authorList>
    </citation>
    <scope>NUCLEOTIDE SEQUENCE</scope>
</reference>
<comment type="caution">
    <text evidence="3">The sequence shown here is derived from an EMBL/GenBank/DDBJ whole genome shotgun (WGS) entry which is preliminary data.</text>
</comment>
<dbReference type="InterPro" id="IPR036047">
    <property type="entry name" value="F-box-like_dom_sf"/>
</dbReference>
<gene>
    <name evidence="3" type="ORF">BDA96_02G071600</name>
</gene>
<protein>
    <recommendedName>
        <fullName evidence="2">F-box domain-containing protein</fullName>
    </recommendedName>
</protein>
<dbReference type="InterPro" id="IPR017451">
    <property type="entry name" value="F-box-assoc_interact_dom"/>
</dbReference>
<dbReference type="Proteomes" id="UP000807115">
    <property type="component" value="Chromosome 2"/>
</dbReference>
<feature type="region of interest" description="Disordered" evidence="1">
    <location>
        <begin position="1"/>
        <end position="20"/>
    </location>
</feature>
<feature type="domain" description="F-box" evidence="2">
    <location>
        <begin position="22"/>
        <end position="59"/>
    </location>
</feature>
<dbReference type="SUPFAM" id="SSF50965">
    <property type="entry name" value="Galactose oxidase, central domain"/>
    <property type="match status" value="1"/>
</dbReference>
<dbReference type="InterPro" id="IPR011043">
    <property type="entry name" value="Gal_Oxase/kelch_b-propeller"/>
</dbReference>
<feature type="compositionally biased region" description="Basic and acidic residues" evidence="1">
    <location>
        <begin position="1"/>
        <end position="11"/>
    </location>
</feature>
<proteinExistence type="predicted"/>
<evidence type="ECO:0000313" key="4">
    <source>
        <dbReference type="Proteomes" id="UP000807115"/>
    </source>
</evidence>
<dbReference type="SMART" id="SM00256">
    <property type="entry name" value="FBOX"/>
    <property type="match status" value="1"/>
</dbReference>
<dbReference type="Pfam" id="PF00646">
    <property type="entry name" value="F-box"/>
    <property type="match status" value="1"/>
</dbReference>
<dbReference type="InterPro" id="IPR001810">
    <property type="entry name" value="F-box_dom"/>
</dbReference>
<dbReference type="PANTHER" id="PTHR31111">
    <property type="entry name" value="BNAA05G37150D PROTEIN-RELATED"/>
    <property type="match status" value="1"/>
</dbReference>
<dbReference type="NCBIfam" id="TIGR01640">
    <property type="entry name" value="F_box_assoc_1"/>
    <property type="match status" value="1"/>
</dbReference>
<evidence type="ECO:0000256" key="1">
    <source>
        <dbReference type="SAM" id="MobiDB-lite"/>
    </source>
</evidence>
<dbReference type="AlphaFoldDB" id="A0A921RKT8"/>